<evidence type="ECO:0000313" key="2">
    <source>
        <dbReference type="EMBL" id="OQA54876.1"/>
    </source>
</evidence>
<dbReference type="Pfam" id="PF03551">
    <property type="entry name" value="PadR"/>
    <property type="match status" value="1"/>
</dbReference>
<dbReference type="Proteomes" id="UP000485569">
    <property type="component" value="Unassembled WGS sequence"/>
</dbReference>
<dbReference type="EMBL" id="MWBQ01000192">
    <property type="protein sequence ID" value="OQA54876.1"/>
    <property type="molecule type" value="Genomic_DNA"/>
</dbReference>
<dbReference type="InterPro" id="IPR005149">
    <property type="entry name" value="Tscrpt_reg_PadR_N"/>
</dbReference>
<dbReference type="Gene3D" id="1.10.10.10">
    <property type="entry name" value="Winged helix-like DNA-binding domain superfamily/Winged helix DNA-binding domain"/>
    <property type="match status" value="1"/>
</dbReference>
<feature type="domain" description="Transcription regulator PadR N-terminal" evidence="1">
    <location>
        <begin position="23"/>
        <end position="96"/>
    </location>
</feature>
<dbReference type="InterPro" id="IPR036388">
    <property type="entry name" value="WH-like_DNA-bd_sf"/>
</dbReference>
<accession>A0A1V5SJZ1</accession>
<dbReference type="PANTHER" id="PTHR33169:SF14">
    <property type="entry name" value="TRANSCRIPTIONAL REGULATOR RV3488"/>
    <property type="match status" value="1"/>
</dbReference>
<sequence>MNQNIHNFPSGRPGVQRILEPILLLFLTEKPSYGYELLEKIRNVIPGWEEPDVGALYRFLRRLEKEQLLISNWSVEKIGPARRIYHITESGERYLQLWMERLEKNRNLIDSLLDQYKKLTRQQPPEI</sequence>
<comment type="caution">
    <text evidence="2">The sequence shown here is derived from an EMBL/GenBank/DDBJ whole genome shotgun (WGS) entry which is preliminary data.</text>
</comment>
<evidence type="ECO:0000259" key="1">
    <source>
        <dbReference type="Pfam" id="PF03551"/>
    </source>
</evidence>
<organism evidence="2">
    <name type="scientific">Candidatus Atribacter allofermentans</name>
    <dbReference type="NCBI Taxonomy" id="1852833"/>
    <lineage>
        <taxon>Bacteria</taxon>
        <taxon>Pseudomonadati</taxon>
        <taxon>Atribacterota</taxon>
        <taxon>Atribacteria</taxon>
        <taxon>Atribacterales</taxon>
        <taxon>Atribacteraceae</taxon>
        <taxon>Atribacter</taxon>
    </lineage>
</organism>
<proteinExistence type="predicted"/>
<name>A0A1V5SJZ1_9BACT</name>
<dbReference type="AlphaFoldDB" id="A0A1V5SJZ1"/>
<protein>
    <submittedName>
        <fullName evidence="2">Lineage-specific thermal regulator protein</fullName>
    </submittedName>
</protein>
<dbReference type="InterPro" id="IPR036390">
    <property type="entry name" value="WH_DNA-bd_sf"/>
</dbReference>
<gene>
    <name evidence="2" type="ORF">BWY41_01853</name>
</gene>
<reference evidence="2" key="1">
    <citation type="submission" date="2017-02" db="EMBL/GenBank/DDBJ databases">
        <title>Delving into the versatile metabolic prowess of the omnipresent phylum Bacteroidetes.</title>
        <authorList>
            <person name="Nobu M.K."/>
            <person name="Mei R."/>
            <person name="Narihiro T."/>
            <person name="Kuroda K."/>
            <person name="Liu W.-T."/>
        </authorList>
    </citation>
    <scope>NUCLEOTIDE SEQUENCE</scope>
    <source>
        <strain evidence="2">ADurb.Bin276</strain>
    </source>
</reference>
<dbReference type="InterPro" id="IPR052509">
    <property type="entry name" value="Metal_resp_DNA-bind_regulator"/>
</dbReference>
<dbReference type="PANTHER" id="PTHR33169">
    <property type="entry name" value="PADR-FAMILY TRANSCRIPTIONAL REGULATOR"/>
    <property type="match status" value="1"/>
</dbReference>
<dbReference type="SUPFAM" id="SSF46785">
    <property type="entry name" value="Winged helix' DNA-binding domain"/>
    <property type="match status" value="1"/>
</dbReference>